<dbReference type="Proteomes" id="UP001460270">
    <property type="component" value="Unassembled WGS sequence"/>
</dbReference>
<accession>A0AAW0PSR3</accession>
<evidence type="ECO:0000313" key="1">
    <source>
        <dbReference type="EMBL" id="KAK7938368.1"/>
    </source>
</evidence>
<organism evidence="1 2">
    <name type="scientific">Mugilogobius chulae</name>
    <name type="common">yellowstripe goby</name>
    <dbReference type="NCBI Taxonomy" id="88201"/>
    <lineage>
        <taxon>Eukaryota</taxon>
        <taxon>Metazoa</taxon>
        <taxon>Chordata</taxon>
        <taxon>Craniata</taxon>
        <taxon>Vertebrata</taxon>
        <taxon>Euteleostomi</taxon>
        <taxon>Actinopterygii</taxon>
        <taxon>Neopterygii</taxon>
        <taxon>Teleostei</taxon>
        <taxon>Neoteleostei</taxon>
        <taxon>Acanthomorphata</taxon>
        <taxon>Gobiaria</taxon>
        <taxon>Gobiiformes</taxon>
        <taxon>Gobioidei</taxon>
        <taxon>Gobiidae</taxon>
        <taxon>Gobionellinae</taxon>
        <taxon>Mugilogobius</taxon>
    </lineage>
</organism>
<name>A0AAW0PSR3_9GOBI</name>
<sequence length="127" mass="14847">MFYLQVSVNGHVFTSRSLYNGHVFTFRPLYIPHGHVFTSGGAVFSEVRRQSRIVKREWRFTPPQLWHLQKDVALSALSKEMTDMDRNCLRYDTVPTLYTATNTCNHTQPDPHPQDTQLLLKHCQRDD</sequence>
<protein>
    <submittedName>
        <fullName evidence="1">Uncharacterized protein</fullName>
    </submittedName>
</protein>
<keyword evidence="2" id="KW-1185">Reference proteome</keyword>
<dbReference type="AlphaFoldDB" id="A0AAW0PSR3"/>
<proteinExistence type="predicted"/>
<dbReference type="EMBL" id="JBBPFD010000002">
    <property type="protein sequence ID" value="KAK7938368.1"/>
    <property type="molecule type" value="Genomic_DNA"/>
</dbReference>
<comment type="caution">
    <text evidence="1">The sequence shown here is derived from an EMBL/GenBank/DDBJ whole genome shotgun (WGS) entry which is preliminary data.</text>
</comment>
<reference evidence="2" key="1">
    <citation type="submission" date="2024-04" db="EMBL/GenBank/DDBJ databases">
        <title>Salinicola lusitanus LLJ914,a marine bacterium isolated from the Okinawa Trough.</title>
        <authorList>
            <person name="Li J."/>
        </authorList>
    </citation>
    <scope>NUCLEOTIDE SEQUENCE [LARGE SCALE GENOMIC DNA]</scope>
</reference>
<evidence type="ECO:0000313" key="2">
    <source>
        <dbReference type="Proteomes" id="UP001460270"/>
    </source>
</evidence>
<gene>
    <name evidence="1" type="ORF">WMY93_001694</name>
</gene>